<feature type="transmembrane region" description="Helical" evidence="8">
    <location>
        <begin position="147"/>
        <end position="170"/>
    </location>
</feature>
<reference evidence="11 12" key="1">
    <citation type="submission" date="2019-07" db="EMBL/GenBank/DDBJ databases">
        <title>Genomic Encyclopedia of Type Strains, Phase IV (KMG-IV): sequencing the most valuable type-strain genomes for metagenomic binning, comparative biology and taxonomic classification.</title>
        <authorList>
            <person name="Goeker M."/>
        </authorList>
    </citation>
    <scope>NUCLEOTIDE SEQUENCE [LARGE SCALE GENOMIC DNA]</scope>
    <source>
        <strain evidence="11 12">SS015</strain>
    </source>
</reference>
<keyword evidence="4" id="KW-0406">Ion transport</keyword>
<feature type="transmembrane region" description="Helical" evidence="8">
    <location>
        <begin position="6"/>
        <end position="24"/>
    </location>
</feature>
<feature type="domain" description="RCK N-terminal" evidence="9">
    <location>
        <begin position="404"/>
        <end position="521"/>
    </location>
</feature>
<accession>A0A5D3WI75</accession>
<dbReference type="Gene3D" id="1.20.1530.20">
    <property type="match status" value="1"/>
</dbReference>
<dbReference type="InterPro" id="IPR038770">
    <property type="entry name" value="Na+/solute_symporter_sf"/>
</dbReference>
<dbReference type="Pfam" id="PF02080">
    <property type="entry name" value="TrkA_C"/>
    <property type="match status" value="1"/>
</dbReference>
<keyword evidence="12" id="KW-1185">Reference proteome</keyword>
<comment type="caution">
    <text evidence="11">The sequence shown here is derived from an EMBL/GenBank/DDBJ whole genome shotgun (WGS) entry which is preliminary data.</text>
</comment>
<evidence type="ECO:0000259" key="9">
    <source>
        <dbReference type="PROSITE" id="PS51201"/>
    </source>
</evidence>
<feature type="transmembrane region" description="Helical" evidence="8">
    <location>
        <begin position="219"/>
        <end position="249"/>
    </location>
</feature>
<dbReference type="Pfam" id="PF00999">
    <property type="entry name" value="Na_H_Exchanger"/>
    <property type="match status" value="1"/>
</dbReference>
<dbReference type="PROSITE" id="PS51201">
    <property type="entry name" value="RCK_N"/>
    <property type="match status" value="1"/>
</dbReference>
<dbReference type="InterPro" id="IPR036291">
    <property type="entry name" value="NAD(P)-bd_dom_sf"/>
</dbReference>
<dbReference type="InterPro" id="IPR006037">
    <property type="entry name" value="RCK_C"/>
</dbReference>
<dbReference type="InterPro" id="IPR036721">
    <property type="entry name" value="RCK_C_sf"/>
</dbReference>
<evidence type="ECO:0000256" key="1">
    <source>
        <dbReference type="ARBA" id="ARBA00004141"/>
    </source>
</evidence>
<feature type="domain" description="RCK C-terminal" evidence="10">
    <location>
        <begin position="569"/>
        <end position="654"/>
    </location>
</feature>
<feature type="transmembrane region" description="Helical" evidence="8">
    <location>
        <begin position="316"/>
        <end position="339"/>
    </location>
</feature>
<keyword evidence="4" id="KW-0633">Potassium transport</keyword>
<feature type="transmembrane region" description="Helical" evidence="8">
    <location>
        <begin position="176"/>
        <end position="199"/>
    </location>
</feature>
<dbReference type="PANTHER" id="PTHR42751">
    <property type="entry name" value="SODIUM/HYDROGEN EXCHANGER FAMILY/TRKA DOMAIN PROTEIN"/>
    <property type="match status" value="1"/>
</dbReference>
<dbReference type="GO" id="GO:0016020">
    <property type="term" value="C:membrane"/>
    <property type="evidence" value="ECO:0007669"/>
    <property type="project" value="UniProtKB-SubCell"/>
</dbReference>
<feature type="transmembrane region" description="Helical" evidence="8">
    <location>
        <begin position="289"/>
        <end position="310"/>
    </location>
</feature>
<dbReference type="Gene3D" id="3.30.70.1450">
    <property type="entry name" value="Regulator of K+ conductance, C-terminal domain"/>
    <property type="match status" value="1"/>
</dbReference>
<protein>
    <submittedName>
        <fullName evidence="11">Kef-type potassium/proton antiporter (CPA2 family)</fullName>
    </submittedName>
</protein>
<evidence type="ECO:0000259" key="10">
    <source>
        <dbReference type="PROSITE" id="PS51202"/>
    </source>
</evidence>
<feature type="transmembrane region" description="Helical" evidence="8">
    <location>
        <begin position="261"/>
        <end position="282"/>
    </location>
</feature>
<evidence type="ECO:0000256" key="6">
    <source>
        <dbReference type="ARBA" id="ARBA00022989"/>
    </source>
</evidence>
<dbReference type="SUPFAM" id="SSF51735">
    <property type="entry name" value="NAD(P)-binding Rossmann-fold domains"/>
    <property type="match status" value="1"/>
</dbReference>
<feature type="transmembrane region" description="Helical" evidence="8">
    <location>
        <begin position="31"/>
        <end position="49"/>
    </location>
</feature>
<evidence type="ECO:0000256" key="8">
    <source>
        <dbReference type="SAM" id="Phobius"/>
    </source>
</evidence>
<dbReference type="GO" id="GO:0008324">
    <property type="term" value="F:monoatomic cation transmembrane transporter activity"/>
    <property type="evidence" value="ECO:0007669"/>
    <property type="project" value="InterPro"/>
</dbReference>
<feature type="transmembrane region" description="Helical" evidence="8">
    <location>
        <begin position="92"/>
        <end position="110"/>
    </location>
</feature>
<evidence type="ECO:0000313" key="11">
    <source>
        <dbReference type="EMBL" id="TYO97473.1"/>
    </source>
</evidence>
<evidence type="ECO:0000256" key="4">
    <source>
        <dbReference type="ARBA" id="ARBA00022538"/>
    </source>
</evidence>
<dbReference type="EMBL" id="VNIB01000010">
    <property type="protein sequence ID" value="TYO97473.1"/>
    <property type="molecule type" value="Genomic_DNA"/>
</dbReference>
<proteinExistence type="inferred from homology"/>
<dbReference type="GO" id="GO:0015297">
    <property type="term" value="F:antiporter activity"/>
    <property type="evidence" value="ECO:0007669"/>
    <property type="project" value="InterPro"/>
</dbReference>
<name>A0A5D3WI75_9BACT</name>
<evidence type="ECO:0000313" key="12">
    <source>
        <dbReference type="Proteomes" id="UP000324159"/>
    </source>
</evidence>
<dbReference type="InterPro" id="IPR006153">
    <property type="entry name" value="Cation/H_exchanger_TM"/>
</dbReference>
<sequence length="665" mass="72197">MTAITLQDILVLLGLALAIAFFCSRIKLSPIVGYLLTGLLAGPYGFHLIRGIDEVEMMAEIGVIMLLFTIGLEFSVSRILRLKGLLLKCGITQVLLTGLLIGGLAGLAGLPAKTAVVLGMALALSSTAIVLKLLLEKGELDSAHGRIALSVLLFQDLGVIFFLVALPLLGGKARDFTLLGAAGTLGLLAGLFVFSRYLLQPLLVGVLRTRTPELFRLTILVLVLGTAWTTHLAGLSLALGAFLAGLALAESDYSHQALSDIIPFRDTFLAIFFISMGMLVNVRSLIGDWALILGLFLILGLLKAGTASLAALWSRFPLRICLLSGLILFQVGEFSFILLRQARSLQLIPEHIYQITLFVITLSMMATPLLFSRAGQIAEWLADLLGSRRDSWSNTQEEQTANLEGHVVIAGYGLAGRNVGRVLKQMRIPCIHIELNGEIVRRARERGELIVYGDATSRTVLERVGIERARALVLAINDPSALASTIQAARELNDRLYILVRTRFVLDLDRLCEFGADEVIPDEFEASLQMAACLLRRFAIPEGKTLKLIASLRQEHYGGLREPAAPPADLAGYLSVLREGRIEFRPLPEGSPCLGRTLAELQFRGRTGAMVVGVVRKERILYNPAAELRLEEGDTLMLLGASEDLDRACQLLHGELTADGPAVDT</sequence>
<dbReference type="Proteomes" id="UP000324159">
    <property type="component" value="Unassembled WGS sequence"/>
</dbReference>
<evidence type="ECO:0000256" key="5">
    <source>
        <dbReference type="ARBA" id="ARBA00022692"/>
    </source>
</evidence>
<comment type="similarity">
    <text evidence="2">Belongs to the monovalent cation:proton antiporter 2 (CPA2) transporter (TC 2.A.37) family.</text>
</comment>
<comment type="subcellular location">
    <subcellularLocation>
        <location evidence="1">Membrane</location>
        <topology evidence="1">Multi-pass membrane protein</topology>
    </subcellularLocation>
</comment>
<dbReference type="Pfam" id="PF02254">
    <property type="entry name" value="TrkA_N"/>
    <property type="match status" value="1"/>
</dbReference>
<dbReference type="AlphaFoldDB" id="A0A5D3WI75"/>
<keyword evidence="5 8" id="KW-0812">Transmembrane</keyword>
<dbReference type="RefSeq" id="WP_148896372.1">
    <property type="nucleotide sequence ID" value="NZ_VNIB01000010.1"/>
</dbReference>
<evidence type="ECO:0000256" key="7">
    <source>
        <dbReference type="ARBA" id="ARBA00023136"/>
    </source>
</evidence>
<gene>
    <name evidence="11" type="ORF">EDC39_11013</name>
</gene>
<dbReference type="GO" id="GO:0006813">
    <property type="term" value="P:potassium ion transport"/>
    <property type="evidence" value="ECO:0007669"/>
    <property type="project" value="UniProtKB-KW"/>
</dbReference>
<dbReference type="GO" id="GO:1902600">
    <property type="term" value="P:proton transmembrane transport"/>
    <property type="evidence" value="ECO:0007669"/>
    <property type="project" value="InterPro"/>
</dbReference>
<dbReference type="OrthoDB" id="9781411at2"/>
<dbReference type="SUPFAM" id="SSF116726">
    <property type="entry name" value="TrkA C-terminal domain-like"/>
    <property type="match status" value="1"/>
</dbReference>
<organism evidence="11 12">
    <name type="scientific">Geothermobacter ehrlichii</name>
    <dbReference type="NCBI Taxonomy" id="213224"/>
    <lineage>
        <taxon>Bacteria</taxon>
        <taxon>Pseudomonadati</taxon>
        <taxon>Thermodesulfobacteriota</taxon>
        <taxon>Desulfuromonadia</taxon>
        <taxon>Desulfuromonadales</taxon>
        <taxon>Geothermobacteraceae</taxon>
        <taxon>Geothermobacter</taxon>
    </lineage>
</organism>
<dbReference type="Gene3D" id="3.40.50.720">
    <property type="entry name" value="NAD(P)-binding Rossmann-like Domain"/>
    <property type="match status" value="1"/>
</dbReference>
<evidence type="ECO:0000256" key="3">
    <source>
        <dbReference type="ARBA" id="ARBA00022448"/>
    </source>
</evidence>
<evidence type="ECO:0000256" key="2">
    <source>
        <dbReference type="ARBA" id="ARBA00005551"/>
    </source>
</evidence>
<feature type="transmembrane region" description="Helical" evidence="8">
    <location>
        <begin position="351"/>
        <end position="371"/>
    </location>
</feature>
<feature type="transmembrane region" description="Helical" evidence="8">
    <location>
        <begin position="61"/>
        <end position="80"/>
    </location>
</feature>
<keyword evidence="6 8" id="KW-1133">Transmembrane helix</keyword>
<keyword evidence="3" id="KW-0813">Transport</keyword>
<dbReference type="InterPro" id="IPR003148">
    <property type="entry name" value="RCK_N"/>
</dbReference>
<dbReference type="PROSITE" id="PS51202">
    <property type="entry name" value="RCK_C"/>
    <property type="match status" value="1"/>
</dbReference>
<keyword evidence="7 8" id="KW-0472">Membrane</keyword>
<dbReference type="PANTHER" id="PTHR42751:SF3">
    <property type="entry name" value="SODIUM_GLUTAMATE SYMPORTER"/>
    <property type="match status" value="1"/>
</dbReference>
<keyword evidence="4" id="KW-0630">Potassium</keyword>
<feature type="transmembrane region" description="Helical" evidence="8">
    <location>
        <begin position="116"/>
        <end position="135"/>
    </location>
</feature>